<dbReference type="PROSITE" id="PS50893">
    <property type="entry name" value="ABC_TRANSPORTER_2"/>
    <property type="match status" value="2"/>
</dbReference>
<keyword evidence="1" id="KW-0547">Nucleotide-binding</keyword>
<dbReference type="FunFam" id="3.40.50.300:FF:000011">
    <property type="entry name" value="Putative ABC transporter ATP-binding component"/>
    <property type="match status" value="1"/>
</dbReference>
<dbReference type="EMBL" id="MAMP01000012">
    <property type="protein sequence ID" value="OES45789.1"/>
    <property type="molecule type" value="Genomic_DNA"/>
</dbReference>
<dbReference type="Pfam" id="PF12848">
    <property type="entry name" value="ABC_tran_Xtn"/>
    <property type="match status" value="1"/>
</dbReference>
<dbReference type="PANTHER" id="PTHR42855">
    <property type="entry name" value="ABC TRANSPORTER ATP-BINDING SUBUNIT"/>
    <property type="match status" value="1"/>
</dbReference>
<dbReference type="STRING" id="1714016.BA724_03000"/>
<keyword evidence="2 4" id="KW-0067">ATP-binding</keyword>
<evidence type="ECO:0000256" key="1">
    <source>
        <dbReference type="ARBA" id="ARBA00022741"/>
    </source>
</evidence>
<proteinExistence type="predicted"/>
<dbReference type="InterPro" id="IPR032781">
    <property type="entry name" value="ABC_tran_Xtn"/>
</dbReference>
<dbReference type="Pfam" id="PF00005">
    <property type="entry name" value="ABC_tran"/>
    <property type="match status" value="2"/>
</dbReference>
<dbReference type="SUPFAM" id="SSF52540">
    <property type="entry name" value="P-loop containing nucleoside triphosphate hydrolases"/>
    <property type="match status" value="2"/>
</dbReference>
<sequence length="521" mass="58927">MSILTVTDLSHDFGDRIIFQNVSFRLLKGEHIGLVGANGEGKSTFMNIITGQIQPDDGKVEWSKNQRVGYLDQHSVLEKGKTIRDVLKTAFQYLFDIETAINAIYGQMADVSPEKMEKMLDEVGTLQDTLTTNDFYTIDAKVEEVARGLGLDGIGLEKDVYDLSGGQRTKVLLAKLLLEKPDILLLDEPTNYLDEVHIEWLKRYLLNYENAFLLISHDIPFLNSVVNIIYHLENKELTRYVGDYHNFLKVYEAKKLQVEAAAKKQQQEIANLKDFVARNKARASTSSLAMSRQKKLDKMDIIEVAGDRPKPDFRFKEARTSGKLIFQAEKLVIGYDNPLSKPLDLSMDRGQKIALVGANGIGKTTLLKSILGEIIPLSGSVERGDYQYIGYFEQEVKKENQNTCIEEVLNEFPSLTQGEVRAALARCGLTRKHIESKISVLSGGEKAKVRLCKLMNRESNVLVFDEPTNHLDVDAKNELKRALKEYKGSILLISHEPDFYQEIATDIWNVESWTTKQVQNT</sequence>
<evidence type="ECO:0000256" key="2">
    <source>
        <dbReference type="ARBA" id="ARBA00022840"/>
    </source>
</evidence>
<gene>
    <name evidence="4" type="ORF">BA724_03000</name>
</gene>
<keyword evidence="5" id="KW-1185">Reference proteome</keyword>
<evidence type="ECO:0000313" key="5">
    <source>
        <dbReference type="Proteomes" id="UP000095658"/>
    </source>
</evidence>
<accession>A0A1E7DRY8</accession>
<dbReference type="PANTHER" id="PTHR42855:SF2">
    <property type="entry name" value="DRUG RESISTANCE ABC TRANSPORTER,ATP-BINDING PROTEIN"/>
    <property type="match status" value="1"/>
</dbReference>
<dbReference type="RefSeq" id="WP_069937786.1">
    <property type="nucleotide sequence ID" value="NZ_MAMP01000012.1"/>
</dbReference>
<organism evidence="4 5">
    <name type="scientific">Domibacillus iocasae</name>
    <dbReference type="NCBI Taxonomy" id="1714016"/>
    <lineage>
        <taxon>Bacteria</taxon>
        <taxon>Bacillati</taxon>
        <taxon>Bacillota</taxon>
        <taxon>Bacilli</taxon>
        <taxon>Bacillales</taxon>
        <taxon>Bacillaceae</taxon>
        <taxon>Domibacillus</taxon>
    </lineage>
</organism>
<dbReference type="InterPro" id="IPR017871">
    <property type="entry name" value="ABC_transporter-like_CS"/>
</dbReference>
<dbReference type="InterPro" id="IPR027417">
    <property type="entry name" value="P-loop_NTPase"/>
</dbReference>
<dbReference type="PROSITE" id="PS00211">
    <property type="entry name" value="ABC_TRANSPORTER_1"/>
    <property type="match status" value="2"/>
</dbReference>
<dbReference type="InterPro" id="IPR003439">
    <property type="entry name" value="ABC_transporter-like_ATP-bd"/>
</dbReference>
<dbReference type="Proteomes" id="UP000095658">
    <property type="component" value="Unassembled WGS sequence"/>
</dbReference>
<feature type="domain" description="ABC transporter" evidence="3">
    <location>
        <begin position="313"/>
        <end position="521"/>
    </location>
</feature>
<name>A0A1E7DRY8_9BACI</name>
<evidence type="ECO:0000259" key="3">
    <source>
        <dbReference type="PROSITE" id="PS50893"/>
    </source>
</evidence>
<comment type="caution">
    <text evidence="4">The sequence shown here is derived from an EMBL/GenBank/DDBJ whole genome shotgun (WGS) entry which is preliminary data.</text>
</comment>
<dbReference type="SMART" id="SM00382">
    <property type="entry name" value="AAA"/>
    <property type="match status" value="2"/>
</dbReference>
<dbReference type="CDD" id="cd03221">
    <property type="entry name" value="ABCF_EF-3"/>
    <property type="match status" value="2"/>
</dbReference>
<dbReference type="Gene3D" id="3.40.50.300">
    <property type="entry name" value="P-loop containing nucleotide triphosphate hydrolases"/>
    <property type="match status" value="2"/>
</dbReference>
<dbReference type="OrthoDB" id="9760950at2"/>
<dbReference type="AlphaFoldDB" id="A0A1E7DRY8"/>
<dbReference type="GO" id="GO:0005524">
    <property type="term" value="F:ATP binding"/>
    <property type="evidence" value="ECO:0007669"/>
    <property type="project" value="UniProtKB-KW"/>
</dbReference>
<dbReference type="InterPro" id="IPR051309">
    <property type="entry name" value="ABCF_ATPase"/>
</dbReference>
<dbReference type="GO" id="GO:0016887">
    <property type="term" value="F:ATP hydrolysis activity"/>
    <property type="evidence" value="ECO:0007669"/>
    <property type="project" value="InterPro"/>
</dbReference>
<dbReference type="InterPro" id="IPR003593">
    <property type="entry name" value="AAA+_ATPase"/>
</dbReference>
<dbReference type="FunFam" id="3.40.50.300:FF:000905">
    <property type="entry name" value="Heme ABC transporter ATP-binding protein"/>
    <property type="match status" value="1"/>
</dbReference>
<evidence type="ECO:0000313" key="4">
    <source>
        <dbReference type="EMBL" id="OES45789.1"/>
    </source>
</evidence>
<reference evidence="4 5" key="1">
    <citation type="submission" date="2016-06" db="EMBL/GenBank/DDBJ databases">
        <title>Domibacillus iocasae genome sequencing.</title>
        <authorList>
            <person name="Verma A."/>
            <person name="Pal Y."/>
            <person name="Ojha A.K."/>
            <person name="Krishnamurthi S."/>
        </authorList>
    </citation>
    <scope>NUCLEOTIDE SEQUENCE [LARGE SCALE GENOMIC DNA]</scope>
    <source>
        <strain evidence="4 5">DSM 29979</strain>
    </source>
</reference>
<feature type="domain" description="ABC transporter" evidence="3">
    <location>
        <begin position="4"/>
        <end position="260"/>
    </location>
</feature>
<protein>
    <submittedName>
        <fullName evidence="4">Heme ABC transporter ATP-binding protein</fullName>
    </submittedName>
</protein>